<dbReference type="OrthoDB" id="10262489at2759"/>
<gene>
    <name evidence="1" type="ORF">TVAG_335500</name>
</gene>
<dbReference type="VEuPathDB" id="TrichDB:TVAG_335500"/>
<name>A2FC77_TRIV3</name>
<sequence>MSDEEILSTIPLPYIKVADIHDVPDWLHKRAVEQMEQVFIEGNLSDFYESWNEDVKQNFPYVNFAKQIAQLEQFYGVVDRIDRAIGAKAHPKVPGVILTFVICYIENVRMFSLVAYNDKQEVVEFNYGRCCIYHPPEYIKETRFERLELSEDPKIVISRPTKAGDKYPAAFIINMQWQLNVDGRIGYTFIYKDYEYLSSANVAFIRGEFTEDMLDAPEPASAYAAALMQQLMARSDITDIFIIFQGHGALFMNRILRKFGGVIKGAILINPAAKPLKNFPMVEYDFNQFPEDIPILLLNSDFDQIVEQEEKDQWIKFTSQKKNVTIKNYDHCDHMLMPCPQKLEGFEYSAYEFHMSDVALRDITTFIRNTK</sequence>
<dbReference type="VEuPathDB" id="TrichDB:TVAGG3_0147860"/>
<dbReference type="SUPFAM" id="SSF53474">
    <property type="entry name" value="alpha/beta-Hydrolases"/>
    <property type="match status" value="1"/>
</dbReference>
<keyword evidence="2" id="KW-1185">Reference proteome</keyword>
<reference evidence="1" key="2">
    <citation type="journal article" date="2007" name="Science">
        <title>Draft genome sequence of the sexually transmitted pathogen Trichomonas vaginalis.</title>
        <authorList>
            <person name="Carlton J.M."/>
            <person name="Hirt R.P."/>
            <person name="Silva J.C."/>
            <person name="Delcher A.L."/>
            <person name="Schatz M."/>
            <person name="Zhao Q."/>
            <person name="Wortman J.R."/>
            <person name="Bidwell S.L."/>
            <person name="Alsmark U.C.M."/>
            <person name="Besteiro S."/>
            <person name="Sicheritz-Ponten T."/>
            <person name="Noel C.J."/>
            <person name="Dacks J.B."/>
            <person name="Foster P.G."/>
            <person name="Simillion C."/>
            <person name="Van de Peer Y."/>
            <person name="Miranda-Saavedra D."/>
            <person name="Barton G.J."/>
            <person name="Westrop G.D."/>
            <person name="Mueller S."/>
            <person name="Dessi D."/>
            <person name="Fiori P.L."/>
            <person name="Ren Q."/>
            <person name="Paulsen I."/>
            <person name="Zhang H."/>
            <person name="Bastida-Corcuera F.D."/>
            <person name="Simoes-Barbosa A."/>
            <person name="Brown M.T."/>
            <person name="Hayes R.D."/>
            <person name="Mukherjee M."/>
            <person name="Okumura C.Y."/>
            <person name="Schneider R."/>
            <person name="Smith A.J."/>
            <person name="Vanacova S."/>
            <person name="Villalvazo M."/>
            <person name="Haas B.J."/>
            <person name="Pertea M."/>
            <person name="Feldblyum T.V."/>
            <person name="Utterback T.R."/>
            <person name="Shu C.L."/>
            <person name="Osoegawa K."/>
            <person name="de Jong P.J."/>
            <person name="Hrdy I."/>
            <person name="Horvathova L."/>
            <person name="Zubacova Z."/>
            <person name="Dolezal P."/>
            <person name="Malik S.B."/>
            <person name="Logsdon J.M. Jr."/>
            <person name="Henze K."/>
            <person name="Gupta A."/>
            <person name="Wang C.C."/>
            <person name="Dunne R.L."/>
            <person name="Upcroft J.A."/>
            <person name="Upcroft P."/>
            <person name="White O."/>
            <person name="Salzberg S.L."/>
            <person name="Tang P."/>
            <person name="Chiu C.-H."/>
            <person name="Lee Y.-S."/>
            <person name="Embley T.M."/>
            <person name="Coombs G.H."/>
            <person name="Mottram J.C."/>
            <person name="Tachezy J."/>
            <person name="Fraser-Liggett C.M."/>
            <person name="Johnson P.J."/>
        </authorList>
    </citation>
    <scope>NUCLEOTIDE SEQUENCE [LARGE SCALE GENOMIC DNA]</scope>
    <source>
        <strain evidence="1">G3</strain>
    </source>
</reference>
<organism evidence="1 2">
    <name type="scientific">Trichomonas vaginalis (strain ATCC PRA-98 / G3)</name>
    <dbReference type="NCBI Taxonomy" id="412133"/>
    <lineage>
        <taxon>Eukaryota</taxon>
        <taxon>Metamonada</taxon>
        <taxon>Parabasalia</taxon>
        <taxon>Trichomonadida</taxon>
        <taxon>Trichomonadidae</taxon>
        <taxon>Trichomonas</taxon>
    </lineage>
</organism>
<evidence type="ECO:0000313" key="1">
    <source>
        <dbReference type="EMBL" id="EAX97490.1"/>
    </source>
</evidence>
<proteinExistence type="predicted"/>
<dbReference type="Gene3D" id="3.40.50.1820">
    <property type="entry name" value="alpha/beta hydrolase"/>
    <property type="match status" value="1"/>
</dbReference>
<protein>
    <submittedName>
        <fullName evidence="1">Uncharacterized protein</fullName>
    </submittedName>
</protein>
<accession>A2FC77</accession>
<dbReference type="EMBL" id="DS113713">
    <property type="protein sequence ID" value="EAX97490.1"/>
    <property type="molecule type" value="Genomic_DNA"/>
</dbReference>
<dbReference type="InterPro" id="IPR029058">
    <property type="entry name" value="AB_hydrolase_fold"/>
</dbReference>
<evidence type="ECO:0000313" key="2">
    <source>
        <dbReference type="Proteomes" id="UP000001542"/>
    </source>
</evidence>
<reference evidence="1" key="1">
    <citation type="submission" date="2006-10" db="EMBL/GenBank/DDBJ databases">
        <authorList>
            <person name="Amadeo P."/>
            <person name="Zhao Q."/>
            <person name="Wortman J."/>
            <person name="Fraser-Liggett C."/>
            <person name="Carlton J."/>
        </authorList>
    </citation>
    <scope>NUCLEOTIDE SEQUENCE</scope>
    <source>
        <strain evidence="1">G3</strain>
    </source>
</reference>
<dbReference type="RefSeq" id="XP_001310420.1">
    <property type="nucleotide sequence ID" value="XM_001310419.1"/>
</dbReference>
<dbReference type="Proteomes" id="UP000001542">
    <property type="component" value="Unassembled WGS sequence"/>
</dbReference>
<dbReference type="AlphaFoldDB" id="A2FC77"/>
<dbReference type="InParanoid" id="A2FC77"/>
<dbReference type="KEGG" id="tva:4755275"/>